<accession>A0A7C3SIH5</accession>
<sequence>MQKRQRVSQELEKKEQTRASEGELKVRVEGVNSAPEPFAKPWKKRPRGRPWPKGVSGNPRGRPKGARNKFTQAVLEGIRRAEERLVRPKLLDRDKPYEFWEGFCIQEGVLFGFDPLLQDYVALPDQAPPRPPRCFDPSQRCTEMTWKGRLIYVQNGWPFNPRTWRRVKV</sequence>
<gene>
    <name evidence="3" type="ORF">ENV62_04600</name>
</gene>
<evidence type="ECO:0000259" key="2">
    <source>
        <dbReference type="Pfam" id="PF18932"/>
    </source>
</evidence>
<feature type="compositionally biased region" description="Basic residues" evidence="1">
    <location>
        <begin position="41"/>
        <end position="50"/>
    </location>
</feature>
<evidence type="ECO:0000313" key="3">
    <source>
        <dbReference type="EMBL" id="HGB14503.1"/>
    </source>
</evidence>
<dbReference type="Pfam" id="PF18932">
    <property type="entry name" value="DUF5681"/>
    <property type="match status" value="1"/>
</dbReference>
<dbReference type="AlphaFoldDB" id="A0A7C3SIH5"/>
<feature type="compositionally biased region" description="Basic and acidic residues" evidence="1">
    <location>
        <begin position="7"/>
        <end position="28"/>
    </location>
</feature>
<proteinExistence type="predicted"/>
<evidence type="ECO:0000256" key="1">
    <source>
        <dbReference type="SAM" id="MobiDB-lite"/>
    </source>
</evidence>
<name>A0A7C3SIH5_9BACT</name>
<protein>
    <recommendedName>
        <fullName evidence="2">DUF5681 domain-containing protein</fullName>
    </recommendedName>
</protein>
<dbReference type="EMBL" id="DTHB01000038">
    <property type="protein sequence ID" value="HGB14503.1"/>
    <property type="molecule type" value="Genomic_DNA"/>
</dbReference>
<comment type="caution">
    <text evidence="3">The sequence shown here is derived from an EMBL/GenBank/DDBJ whole genome shotgun (WGS) entry which is preliminary data.</text>
</comment>
<organism evidence="3">
    <name type="scientific">Desulfobacca acetoxidans</name>
    <dbReference type="NCBI Taxonomy" id="60893"/>
    <lineage>
        <taxon>Bacteria</taxon>
        <taxon>Pseudomonadati</taxon>
        <taxon>Thermodesulfobacteriota</taxon>
        <taxon>Desulfobaccia</taxon>
        <taxon>Desulfobaccales</taxon>
        <taxon>Desulfobaccaceae</taxon>
        <taxon>Desulfobacca</taxon>
    </lineage>
</organism>
<feature type="domain" description="DUF5681" evidence="2">
    <location>
        <begin position="50"/>
        <end position="79"/>
    </location>
</feature>
<reference evidence="3" key="1">
    <citation type="journal article" date="2020" name="mSystems">
        <title>Genome- and Community-Level Interaction Insights into Carbon Utilization and Element Cycling Functions of Hydrothermarchaeota in Hydrothermal Sediment.</title>
        <authorList>
            <person name="Zhou Z."/>
            <person name="Liu Y."/>
            <person name="Xu W."/>
            <person name="Pan J."/>
            <person name="Luo Z.H."/>
            <person name="Li M."/>
        </authorList>
    </citation>
    <scope>NUCLEOTIDE SEQUENCE [LARGE SCALE GENOMIC DNA]</scope>
    <source>
        <strain evidence="3">SpSt-776</strain>
    </source>
</reference>
<dbReference type="InterPro" id="IPR043736">
    <property type="entry name" value="DUF5681"/>
</dbReference>
<feature type="region of interest" description="Disordered" evidence="1">
    <location>
        <begin position="1"/>
        <end position="69"/>
    </location>
</feature>